<gene>
    <name evidence="11" type="primary">accB</name>
    <name evidence="11" type="ordered locus">trd_1682</name>
</gene>
<dbReference type="GO" id="GO:0009317">
    <property type="term" value="C:acetyl-CoA carboxylase complex"/>
    <property type="evidence" value="ECO:0007669"/>
    <property type="project" value="InterPro"/>
</dbReference>
<evidence type="ECO:0000256" key="3">
    <source>
        <dbReference type="ARBA" id="ARBA00022516"/>
    </source>
</evidence>
<dbReference type="AlphaFoldDB" id="B9L0X2"/>
<feature type="compositionally biased region" description="Polar residues" evidence="9">
    <location>
        <begin position="56"/>
        <end position="76"/>
    </location>
</feature>
<evidence type="ECO:0000313" key="12">
    <source>
        <dbReference type="Proteomes" id="UP000000447"/>
    </source>
</evidence>
<dbReference type="InterPro" id="IPR000089">
    <property type="entry name" value="Biotin_lipoyl"/>
</dbReference>
<keyword evidence="12" id="KW-1185">Reference proteome</keyword>
<dbReference type="eggNOG" id="COG0511">
    <property type="taxonomic scope" value="Bacteria"/>
</dbReference>
<protein>
    <recommendedName>
        <fullName evidence="8">Biotin carboxyl carrier protein of acetyl-CoA carboxylase</fullName>
    </recommendedName>
</protein>
<evidence type="ECO:0000256" key="8">
    <source>
        <dbReference type="RuleBase" id="RU364072"/>
    </source>
</evidence>
<comment type="function">
    <text evidence="1 8">This protein is a component of the acetyl coenzyme A carboxylase complex; first, biotin carboxylase catalyzes the carboxylation of the carrier protein and then the transcarboxylase transfers the carboxyl group to form malonyl-CoA.</text>
</comment>
<dbReference type="InterPro" id="IPR001882">
    <property type="entry name" value="Biotin_BS"/>
</dbReference>
<dbReference type="CDD" id="cd06850">
    <property type="entry name" value="biotinyl_domain"/>
    <property type="match status" value="1"/>
</dbReference>
<evidence type="ECO:0000256" key="9">
    <source>
        <dbReference type="SAM" id="MobiDB-lite"/>
    </source>
</evidence>
<keyword evidence="6 8" id="KW-0275">Fatty acid biosynthesis</keyword>
<reference evidence="11 12" key="1">
    <citation type="journal article" date="2009" name="PLoS ONE">
        <title>Complete genome sequence of the aerobic CO-oxidizing thermophile Thermomicrobium roseum.</title>
        <authorList>
            <person name="Wu D."/>
            <person name="Raymond J."/>
            <person name="Wu M."/>
            <person name="Chatterji S."/>
            <person name="Ren Q."/>
            <person name="Graham J.E."/>
            <person name="Bryant D.A."/>
            <person name="Robb F."/>
            <person name="Colman A."/>
            <person name="Tallon L.J."/>
            <person name="Badger J.H."/>
            <person name="Madupu R."/>
            <person name="Ward N.L."/>
            <person name="Eisen J.A."/>
        </authorList>
    </citation>
    <scope>NUCLEOTIDE SEQUENCE [LARGE SCALE GENOMIC DNA]</scope>
    <source>
        <strain evidence="12">ATCC 27502 / DSM 5159 / P-2</strain>
    </source>
</reference>
<dbReference type="PRINTS" id="PR01071">
    <property type="entry name" value="ACOABIOTINCC"/>
</dbReference>
<keyword evidence="7 8" id="KW-0092">Biotin</keyword>
<keyword evidence="4 8" id="KW-0276">Fatty acid metabolism</keyword>
<accession>B9L0X2</accession>
<evidence type="ECO:0000256" key="5">
    <source>
        <dbReference type="ARBA" id="ARBA00023098"/>
    </source>
</evidence>
<dbReference type="OrthoDB" id="9811735at2"/>
<dbReference type="InterPro" id="IPR001249">
    <property type="entry name" value="AcCoA_biotinCC"/>
</dbReference>
<dbReference type="UniPathway" id="UPA00094"/>
<evidence type="ECO:0000256" key="1">
    <source>
        <dbReference type="ARBA" id="ARBA00003761"/>
    </source>
</evidence>
<comment type="pathway">
    <text evidence="2 8">Lipid metabolism; fatty acid biosynthesis.</text>
</comment>
<name>B9L0X2_THERP</name>
<proteinExistence type="predicted"/>
<evidence type="ECO:0000256" key="2">
    <source>
        <dbReference type="ARBA" id="ARBA00005194"/>
    </source>
</evidence>
<dbReference type="GO" id="GO:0003989">
    <property type="term" value="F:acetyl-CoA carboxylase activity"/>
    <property type="evidence" value="ECO:0007669"/>
    <property type="project" value="InterPro"/>
</dbReference>
<keyword evidence="5 8" id="KW-0443">Lipid metabolism</keyword>
<evidence type="ECO:0000256" key="7">
    <source>
        <dbReference type="ARBA" id="ARBA00023267"/>
    </source>
</evidence>
<sequence length="196" mass="21073">MWLCGMQGGFADEESTMELTPEDVQEILRILEESSFDELYLETPQLKLIVRRGPSGTRTAPVPSSTEAPSDETVPSPQEDRSTVLPSTTTPVAPGISSENRMNDQLVPIMAPLKGIFYRAPRPGAPPFVDIGSIVQDDTVVGIIEVMKLMHSIQAGVTGTIVQVCVENGQAVDRGQPLFLVRATIAADTADTPITP</sequence>
<organism evidence="11 12">
    <name type="scientific">Thermomicrobium roseum (strain ATCC 27502 / DSM 5159 / P-2)</name>
    <dbReference type="NCBI Taxonomy" id="309801"/>
    <lineage>
        <taxon>Bacteria</taxon>
        <taxon>Pseudomonadati</taxon>
        <taxon>Thermomicrobiota</taxon>
        <taxon>Thermomicrobia</taxon>
        <taxon>Thermomicrobiales</taxon>
        <taxon>Thermomicrobiaceae</taxon>
        <taxon>Thermomicrobium</taxon>
    </lineage>
</organism>
<dbReference type="KEGG" id="tro:trd_1682"/>
<evidence type="ECO:0000313" key="11">
    <source>
        <dbReference type="EMBL" id="ACM05235.1"/>
    </source>
</evidence>
<feature type="domain" description="Lipoyl-binding" evidence="10">
    <location>
        <begin position="106"/>
        <end position="182"/>
    </location>
</feature>
<evidence type="ECO:0000259" key="10">
    <source>
        <dbReference type="PROSITE" id="PS50968"/>
    </source>
</evidence>
<dbReference type="STRING" id="309801.trd_1682"/>
<dbReference type="GO" id="GO:0006633">
    <property type="term" value="P:fatty acid biosynthetic process"/>
    <property type="evidence" value="ECO:0007669"/>
    <property type="project" value="UniProtKB-UniPathway"/>
</dbReference>
<evidence type="ECO:0000256" key="6">
    <source>
        <dbReference type="ARBA" id="ARBA00023160"/>
    </source>
</evidence>
<feature type="region of interest" description="Disordered" evidence="9">
    <location>
        <begin position="52"/>
        <end position="100"/>
    </location>
</feature>
<dbReference type="HOGENOM" id="CLU_016733_3_0_0"/>
<dbReference type="InterPro" id="IPR011053">
    <property type="entry name" value="Single_hybrid_motif"/>
</dbReference>
<dbReference type="Pfam" id="PF00364">
    <property type="entry name" value="Biotin_lipoyl"/>
    <property type="match status" value="1"/>
</dbReference>
<evidence type="ECO:0000256" key="4">
    <source>
        <dbReference type="ARBA" id="ARBA00022832"/>
    </source>
</evidence>
<dbReference type="PROSITE" id="PS00188">
    <property type="entry name" value="BIOTIN"/>
    <property type="match status" value="1"/>
</dbReference>
<dbReference type="PROSITE" id="PS50968">
    <property type="entry name" value="BIOTINYL_LIPOYL"/>
    <property type="match status" value="1"/>
</dbReference>
<dbReference type="Proteomes" id="UP000000447">
    <property type="component" value="Chromosome"/>
</dbReference>
<dbReference type="SUPFAM" id="SSF51230">
    <property type="entry name" value="Single hybrid motif"/>
    <property type="match status" value="1"/>
</dbReference>
<dbReference type="EMBL" id="CP001275">
    <property type="protein sequence ID" value="ACM05235.1"/>
    <property type="molecule type" value="Genomic_DNA"/>
</dbReference>
<dbReference type="Gene3D" id="2.40.50.100">
    <property type="match status" value="1"/>
</dbReference>
<keyword evidence="3 8" id="KW-0444">Lipid biosynthesis</keyword>